<reference evidence="1 2" key="1">
    <citation type="journal article" date="2024" name="bioRxiv">
        <title>A reference genome for Trichogramma kaykai: A tiny desert-dwelling parasitoid wasp with competing sex-ratio distorters.</title>
        <authorList>
            <person name="Culotta J."/>
            <person name="Lindsey A.R."/>
        </authorList>
    </citation>
    <scope>NUCLEOTIDE SEQUENCE [LARGE SCALE GENOMIC DNA]</scope>
    <source>
        <strain evidence="1 2">KSX58</strain>
    </source>
</reference>
<comment type="caution">
    <text evidence="1">The sequence shown here is derived from an EMBL/GenBank/DDBJ whole genome shotgun (WGS) entry which is preliminary data.</text>
</comment>
<protein>
    <submittedName>
        <fullName evidence="1">Uncharacterized protein</fullName>
    </submittedName>
</protein>
<evidence type="ECO:0000313" key="2">
    <source>
        <dbReference type="Proteomes" id="UP001627154"/>
    </source>
</evidence>
<proteinExistence type="predicted"/>
<gene>
    <name evidence="1" type="ORF">TKK_008767</name>
</gene>
<dbReference type="EMBL" id="JBJJXI010000064">
    <property type="protein sequence ID" value="KAL3397425.1"/>
    <property type="molecule type" value="Genomic_DNA"/>
</dbReference>
<name>A0ABD2WX68_9HYME</name>
<evidence type="ECO:0000313" key="1">
    <source>
        <dbReference type="EMBL" id="KAL3397425.1"/>
    </source>
</evidence>
<accession>A0ABD2WX68</accession>
<sequence length="93" mass="10544">MCSYRVHRGRAGGWSAAAAATRRRPPPLVVFNKREYYGVRIDGRGSFFSIVERNFYGICVGYKYIMPLAEYGFLCMLHTFAGASYCTCEKPRA</sequence>
<dbReference type="Proteomes" id="UP001627154">
    <property type="component" value="Unassembled WGS sequence"/>
</dbReference>
<organism evidence="1 2">
    <name type="scientific">Trichogramma kaykai</name>
    <dbReference type="NCBI Taxonomy" id="54128"/>
    <lineage>
        <taxon>Eukaryota</taxon>
        <taxon>Metazoa</taxon>
        <taxon>Ecdysozoa</taxon>
        <taxon>Arthropoda</taxon>
        <taxon>Hexapoda</taxon>
        <taxon>Insecta</taxon>
        <taxon>Pterygota</taxon>
        <taxon>Neoptera</taxon>
        <taxon>Endopterygota</taxon>
        <taxon>Hymenoptera</taxon>
        <taxon>Apocrita</taxon>
        <taxon>Proctotrupomorpha</taxon>
        <taxon>Chalcidoidea</taxon>
        <taxon>Trichogrammatidae</taxon>
        <taxon>Trichogramma</taxon>
    </lineage>
</organism>
<keyword evidence="2" id="KW-1185">Reference proteome</keyword>
<dbReference type="AlphaFoldDB" id="A0ABD2WX68"/>